<dbReference type="Proteomes" id="UP000031443">
    <property type="component" value="Unassembled WGS sequence"/>
</dbReference>
<dbReference type="AlphaFoldDB" id="M7BQC3"/>
<dbReference type="EMBL" id="KB514475">
    <property type="protein sequence ID" value="EMP40126.1"/>
    <property type="molecule type" value="Genomic_DNA"/>
</dbReference>
<reference evidence="3" key="1">
    <citation type="journal article" date="2013" name="Nat. Genet.">
        <title>The draft genomes of soft-shell turtle and green sea turtle yield insights into the development and evolution of the turtle-specific body plan.</title>
        <authorList>
            <person name="Wang Z."/>
            <person name="Pascual-Anaya J."/>
            <person name="Zadissa A."/>
            <person name="Li W."/>
            <person name="Niimura Y."/>
            <person name="Huang Z."/>
            <person name="Li C."/>
            <person name="White S."/>
            <person name="Xiong Z."/>
            <person name="Fang D."/>
            <person name="Wang B."/>
            <person name="Ming Y."/>
            <person name="Chen Y."/>
            <person name="Zheng Y."/>
            <person name="Kuraku S."/>
            <person name="Pignatelli M."/>
            <person name="Herrero J."/>
            <person name="Beal K."/>
            <person name="Nozawa M."/>
            <person name="Li Q."/>
            <person name="Wang J."/>
            <person name="Zhang H."/>
            <person name="Yu L."/>
            <person name="Shigenobu S."/>
            <person name="Wang J."/>
            <person name="Liu J."/>
            <person name="Flicek P."/>
            <person name="Searle S."/>
            <person name="Wang J."/>
            <person name="Kuratani S."/>
            <person name="Yin Y."/>
            <person name="Aken B."/>
            <person name="Zhang G."/>
            <person name="Irie N."/>
        </authorList>
    </citation>
    <scope>NUCLEOTIDE SEQUENCE [LARGE SCALE GENOMIC DNA]</scope>
</reference>
<feature type="region of interest" description="Disordered" evidence="1">
    <location>
        <begin position="1"/>
        <end position="48"/>
    </location>
</feature>
<proteinExistence type="predicted"/>
<keyword evidence="3" id="KW-1185">Reference proteome</keyword>
<evidence type="ECO:0000313" key="3">
    <source>
        <dbReference type="Proteomes" id="UP000031443"/>
    </source>
</evidence>
<evidence type="ECO:0000313" key="2">
    <source>
        <dbReference type="EMBL" id="EMP40126.1"/>
    </source>
</evidence>
<accession>M7BQC3</accession>
<evidence type="ECO:0000256" key="1">
    <source>
        <dbReference type="SAM" id="MobiDB-lite"/>
    </source>
</evidence>
<gene>
    <name evidence="2" type="ORF">UY3_02629</name>
</gene>
<sequence>MSTLTSGAIDPAGVERSPIDSGTPPEQEAQAELTGERQQLTYRSEDTASYKNNLTKESIPASSALWILASCSVTLDTQYVRNGLPGTLNDHVHCFENGSGVTCKGLRKGFPESSGQPLP</sequence>
<name>M7BQC3_CHEMY</name>
<protein>
    <submittedName>
        <fullName evidence="2">Uncharacterized protein</fullName>
    </submittedName>
</protein>
<organism evidence="2 3">
    <name type="scientific">Chelonia mydas</name>
    <name type="common">Green sea-turtle</name>
    <name type="synonym">Chelonia agassizi</name>
    <dbReference type="NCBI Taxonomy" id="8469"/>
    <lineage>
        <taxon>Eukaryota</taxon>
        <taxon>Metazoa</taxon>
        <taxon>Chordata</taxon>
        <taxon>Craniata</taxon>
        <taxon>Vertebrata</taxon>
        <taxon>Euteleostomi</taxon>
        <taxon>Archelosauria</taxon>
        <taxon>Testudinata</taxon>
        <taxon>Testudines</taxon>
        <taxon>Cryptodira</taxon>
        <taxon>Durocryptodira</taxon>
        <taxon>Americhelydia</taxon>
        <taxon>Chelonioidea</taxon>
        <taxon>Cheloniidae</taxon>
        <taxon>Chelonia</taxon>
    </lineage>
</organism>